<reference evidence="3 4" key="1">
    <citation type="submission" date="2020-08" db="EMBL/GenBank/DDBJ databases">
        <title>Cohnella phylogeny.</title>
        <authorList>
            <person name="Dunlap C."/>
        </authorList>
    </citation>
    <scope>NUCLEOTIDE SEQUENCE [LARGE SCALE GENOMIC DNA]</scope>
    <source>
        <strain evidence="3 4">DSM 25239</strain>
    </source>
</reference>
<dbReference type="CDD" id="cd00093">
    <property type="entry name" value="HTH_XRE"/>
    <property type="match status" value="1"/>
</dbReference>
<comment type="caution">
    <text evidence="3">The sequence shown here is derived from an EMBL/GenBank/DDBJ whole genome shotgun (WGS) entry which is preliminary data.</text>
</comment>
<feature type="domain" description="HTH cro/C1-type" evidence="2">
    <location>
        <begin position="11"/>
        <end position="65"/>
    </location>
</feature>
<keyword evidence="1" id="KW-0238">DNA-binding</keyword>
<dbReference type="Gene3D" id="1.10.260.40">
    <property type="entry name" value="lambda repressor-like DNA-binding domains"/>
    <property type="match status" value="1"/>
</dbReference>
<evidence type="ECO:0000256" key="1">
    <source>
        <dbReference type="ARBA" id="ARBA00023125"/>
    </source>
</evidence>
<dbReference type="InterPro" id="IPR001387">
    <property type="entry name" value="Cro/C1-type_HTH"/>
</dbReference>
<organism evidence="3 4">
    <name type="scientific">Cohnella xylanilytica</name>
    <dbReference type="NCBI Taxonomy" id="557555"/>
    <lineage>
        <taxon>Bacteria</taxon>
        <taxon>Bacillati</taxon>
        <taxon>Bacillota</taxon>
        <taxon>Bacilli</taxon>
        <taxon>Bacillales</taxon>
        <taxon>Paenibacillaceae</taxon>
        <taxon>Cohnella</taxon>
    </lineage>
</organism>
<dbReference type="PANTHER" id="PTHR46797">
    <property type="entry name" value="HTH-TYPE TRANSCRIPTIONAL REGULATOR"/>
    <property type="match status" value="1"/>
</dbReference>
<dbReference type="AlphaFoldDB" id="A0A841TVL4"/>
<evidence type="ECO:0000313" key="3">
    <source>
        <dbReference type="EMBL" id="MBB6690021.1"/>
    </source>
</evidence>
<accession>A0A841TVL4</accession>
<dbReference type="PANTHER" id="PTHR46797:SF1">
    <property type="entry name" value="METHYLPHOSPHONATE SYNTHASE"/>
    <property type="match status" value="1"/>
</dbReference>
<name>A0A841TVL4_9BACL</name>
<dbReference type="GO" id="GO:0003700">
    <property type="term" value="F:DNA-binding transcription factor activity"/>
    <property type="evidence" value="ECO:0007669"/>
    <property type="project" value="TreeGrafter"/>
</dbReference>
<dbReference type="GO" id="GO:0005829">
    <property type="term" value="C:cytosol"/>
    <property type="evidence" value="ECO:0007669"/>
    <property type="project" value="TreeGrafter"/>
</dbReference>
<proteinExistence type="predicted"/>
<sequence length="77" mass="8999">MSIEVIFGQQLRKIREERKLSQEELALRSKLDRTYISLLERGKRRPTLNTIFALAAQLDIAPSEIVRIVETIFRKNS</sequence>
<dbReference type="RefSeq" id="WP_185134058.1">
    <property type="nucleotide sequence ID" value="NZ_BORM01000007.1"/>
</dbReference>
<dbReference type="GO" id="GO:0003677">
    <property type="term" value="F:DNA binding"/>
    <property type="evidence" value="ECO:0007669"/>
    <property type="project" value="UniProtKB-KW"/>
</dbReference>
<gene>
    <name evidence="3" type="ORF">H7B90_01270</name>
</gene>
<keyword evidence="4" id="KW-1185">Reference proteome</keyword>
<dbReference type="InterPro" id="IPR010982">
    <property type="entry name" value="Lambda_DNA-bd_dom_sf"/>
</dbReference>
<dbReference type="SUPFAM" id="SSF47413">
    <property type="entry name" value="lambda repressor-like DNA-binding domains"/>
    <property type="match status" value="1"/>
</dbReference>
<protein>
    <submittedName>
        <fullName evidence="3">Helix-turn-helix transcriptional regulator</fullName>
    </submittedName>
</protein>
<dbReference type="Pfam" id="PF01381">
    <property type="entry name" value="HTH_3"/>
    <property type="match status" value="1"/>
</dbReference>
<dbReference type="InterPro" id="IPR050807">
    <property type="entry name" value="TransReg_Diox_bact_type"/>
</dbReference>
<dbReference type="SMART" id="SM00530">
    <property type="entry name" value="HTH_XRE"/>
    <property type="match status" value="1"/>
</dbReference>
<dbReference type="Proteomes" id="UP000553776">
    <property type="component" value="Unassembled WGS sequence"/>
</dbReference>
<dbReference type="EMBL" id="JACJVR010000004">
    <property type="protein sequence ID" value="MBB6690021.1"/>
    <property type="molecule type" value="Genomic_DNA"/>
</dbReference>
<evidence type="ECO:0000313" key="4">
    <source>
        <dbReference type="Proteomes" id="UP000553776"/>
    </source>
</evidence>
<dbReference type="PROSITE" id="PS50943">
    <property type="entry name" value="HTH_CROC1"/>
    <property type="match status" value="1"/>
</dbReference>
<evidence type="ECO:0000259" key="2">
    <source>
        <dbReference type="PROSITE" id="PS50943"/>
    </source>
</evidence>